<dbReference type="InterPro" id="IPR011712">
    <property type="entry name" value="Sig_transdc_His_kin_sub3_dim/P"/>
</dbReference>
<feature type="transmembrane region" description="Helical" evidence="4">
    <location>
        <begin position="126"/>
        <end position="143"/>
    </location>
</feature>
<sequence length="400" mass="42783">MSTSGCSLVESPMPVANRLFRIIVQSAFLIRLMALMLACASSVGRQLTTGFMLWGVLLGASSFLGLTSRIDAIGFVMRHPALAMIDVAIVVTMLSIEGPDNVLMLATLPTALLVGALFRWTTALPLLVVLELGYFGALAAHGVSVADAPYIMRVGIPFIYLAMAAIGQAINYGTSQLTVAIDALHRAQAEKTAALERARLARDMHDSLGKTLHGISLTAASLPHWIATDSDRASALATQLGAHSEVASQEARTLLTGLRRTETDRPLLDLLVERCSQWSQRTKVLARATAIGLVDVDDETRLCILSVVDEALENVDRHAAADSVQVEVTADSQRLQVSIIDDGVGIAESIDGAVGRARYGLLGMRERAESFAGDLSITRNGSRGTRVLLSLPRNAEERTT</sequence>
<dbReference type="GO" id="GO:0016020">
    <property type="term" value="C:membrane"/>
    <property type="evidence" value="ECO:0007669"/>
    <property type="project" value="InterPro"/>
</dbReference>
<dbReference type="InterPro" id="IPR050482">
    <property type="entry name" value="Sensor_HK_TwoCompSys"/>
</dbReference>
<protein>
    <recommendedName>
        <fullName evidence="5">Histidine kinase/HSP90-like ATPase domain-containing protein</fullName>
    </recommendedName>
</protein>
<accession>A0A563E0P6</accession>
<evidence type="ECO:0000313" key="6">
    <source>
        <dbReference type="EMBL" id="TWP35949.1"/>
    </source>
</evidence>
<feature type="transmembrane region" description="Helical" evidence="4">
    <location>
        <begin position="20"/>
        <end position="39"/>
    </location>
</feature>
<dbReference type="Pfam" id="PF07730">
    <property type="entry name" value="HisKA_3"/>
    <property type="match status" value="1"/>
</dbReference>
<evidence type="ECO:0000256" key="1">
    <source>
        <dbReference type="ARBA" id="ARBA00022679"/>
    </source>
</evidence>
<dbReference type="GO" id="GO:0000155">
    <property type="term" value="F:phosphorelay sensor kinase activity"/>
    <property type="evidence" value="ECO:0007669"/>
    <property type="project" value="InterPro"/>
</dbReference>
<dbReference type="CDD" id="cd16917">
    <property type="entry name" value="HATPase_UhpB-NarQ-NarX-like"/>
    <property type="match status" value="1"/>
</dbReference>
<keyword evidence="4" id="KW-0472">Membrane</keyword>
<dbReference type="SUPFAM" id="SSF55874">
    <property type="entry name" value="ATPase domain of HSP90 chaperone/DNA topoisomerase II/histidine kinase"/>
    <property type="match status" value="1"/>
</dbReference>
<evidence type="ECO:0000256" key="3">
    <source>
        <dbReference type="ARBA" id="ARBA00023012"/>
    </source>
</evidence>
<keyword evidence="3" id="KW-0902">Two-component regulatory system</keyword>
<reference evidence="6 7" key="2">
    <citation type="submission" date="2019-08" db="EMBL/GenBank/DDBJ databases">
        <title>Jejuicoccus antrihumi gen. nov., sp. nov., a new member of the family Dermacoccaceae isolated from a cave.</title>
        <authorList>
            <person name="Schumann P."/>
            <person name="Kim I.S."/>
        </authorList>
    </citation>
    <scope>NUCLEOTIDE SEQUENCE [LARGE SCALE GENOMIC DNA]</scope>
    <source>
        <strain evidence="6 7">C5-26</strain>
    </source>
</reference>
<evidence type="ECO:0000256" key="2">
    <source>
        <dbReference type="ARBA" id="ARBA00022777"/>
    </source>
</evidence>
<keyword evidence="4" id="KW-0812">Transmembrane</keyword>
<dbReference type="Gene3D" id="3.30.565.10">
    <property type="entry name" value="Histidine kinase-like ATPase, C-terminal domain"/>
    <property type="match status" value="1"/>
</dbReference>
<keyword evidence="2" id="KW-0418">Kinase</keyword>
<dbReference type="GO" id="GO:0046983">
    <property type="term" value="F:protein dimerization activity"/>
    <property type="evidence" value="ECO:0007669"/>
    <property type="project" value="InterPro"/>
</dbReference>
<keyword evidence="4" id="KW-1133">Transmembrane helix</keyword>
<feature type="domain" description="Histidine kinase/HSP90-like ATPase" evidence="5">
    <location>
        <begin position="299"/>
        <end position="395"/>
    </location>
</feature>
<dbReference type="Proteomes" id="UP000320244">
    <property type="component" value="Unassembled WGS sequence"/>
</dbReference>
<dbReference type="AlphaFoldDB" id="A0A563E0P6"/>
<dbReference type="PANTHER" id="PTHR24421">
    <property type="entry name" value="NITRATE/NITRITE SENSOR PROTEIN NARX-RELATED"/>
    <property type="match status" value="1"/>
</dbReference>
<feature type="transmembrane region" description="Helical" evidence="4">
    <location>
        <begin position="76"/>
        <end position="95"/>
    </location>
</feature>
<dbReference type="SMART" id="SM00387">
    <property type="entry name" value="HATPase_c"/>
    <property type="match status" value="1"/>
</dbReference>
<dbReference type="Gene3D" id="1.20.5.1930">
    <property type="match status" value="1"/>
</dbReference>
<feature type="transmembrane region" description="Helical" evidence="4">
    <location>
        <begin position="51"/>
        <end position="70"/>
    </location>
</feature>
<feature type="transmembrane region" description="Helical" evidence="4">
    <location>
        <begin position="150"/>
        <end position="170"/>
    </location>
</feature>
<dbReference type="EMBL" id="VCQV01000015">
    <property type="protein sequence ID" value="TWP35949.1"/>
    <property type="molecule type" value="Genomic_DNA"/>
</dbReference>
<organism evidence="6 7">
    <name type="scientific">Leekyejoonella antrihumi</name>
    <dbReference type="NCBI Taxonomy" id="1660198"/>
    <lineage>
        <taxon>Bacteria</taxon>
        <taxon>Bacillati</taxon>
        <taxon>Actinomycetota</taxon>
        <taxon>Actinomycetes</taxon>
        <taxon>Micrococcales</taxon>
        <taxon>Dermacoccaceae</taxon>
        <taxon>Leekyejoonella</taxon>
    </lineage>
</organism>
<comment type="caution">
    <text evidence="6">The sequence shown here is derived from an EMBL/GenBank/DDBJ whole genome shotgun (WGS) entry which is preliminary data.</text>
</comment>
<evidence type="ECO:0000256" key="4">
    <source>
        <dbReference type="SAM" id="Phobius"/>
    </source>
</evidence>
<proteinExistence type="predicted"/>
<dbReference type="OrthoDB" id="144293at2"/>
<gene>
    <name evidence="6" type="ORF">FGL98_12005</name>
</gene>
<dbReference type="Pfam" id="PF02518">
    <property type="entry name" value="HATPase_c"/>
    <property type="match status" value="1"/>
</dbReference>
<reference evidence="6 7" key="1">
    <citation type="submission" date="2019-05" db="EMBL/GenBank/DDBJ databases">
        <authorList>
            <person name="Lee S.D."/>
        </authorList>
    </citation>
    <scope>NUCLEOTIDE SEQUENCE [LARGE SCALE GENOMIC DNA]</scope>
    <source>
        <strain evidence="6 7">C5-26</strain>
    </source>
</reference>
<dbReference type="InterPro" id="IPR036890">
    <property type="entry name" value="HATPase_C_sf"/>
</dbReference>
<name>A0A563E0P6_9MICO</name>
<keyword evidence="7" id="KW-1185">Reference proteome</keyword>
<evidence type="ECO:0000259" key="5">
    <source>
        <dbReference type="SMART" id="SM00387"/>
    </source>
</evidence>
<evidence type="ECO:0000313" key="7">
    <source>
        <dbReference type="Proteomes" id="UP000320244"/>
    </source>
</evidence>
<dbReference type="InterPro" id="IPR003594">
    <property type="entry name" value="HATPase_dom"/>
</dbReference>
<keyword evidence="1" id="KW-0808">Transferase</keyword>